<dbReference type="STRING" id="345632.GPICK_04350"/>
<dbReference type="GO" id="GO:0016987">
    <property type="term" value="F:sigma factor activity"/>
    <property type="evidence" value="ECO:0007669"/>
    <property type="project" value="UniProtKB-KW"/>
</dbReference>
<dbReference type="EMBL" id="CP009788">
    <property type="protein sequence ID" value="AJE02701.1"/>
    <property type="molecule type" value="Genomic_DNA"/>
</dbReference>
<reference evidence="8 9" key="1">
    <citation type="journal article" date="2015" name="Genome Announc.">
        <title>Complete Genome of Geobacter pickeringii G13T, a Metal-Reducing Isolate from Sedimentary Kaolin Deposits.</title>
        <authorList>
            <person name="Badalamenti J.P."/>
            <person name="Bond D.R."/>
        </authorList>
    </citation>
    <scope>NUCLEOTIDE SEQUENCE [LARGE SCALE GENOMIC DNA]</scope>
    <source>
        <strain evidence="8 9">G13</strain>
    </source>
</reference>
<dbReference type="KEGG" id="gpi:GPICK_04350"/>
<keyword evidence="2" id="KW-0805">Transcription regulation</keyword>
<dbReference type="AlphaFoldDB" id="A0A0B5BF50"/>
<feature type="region of interest" description="Disordered" evidence="5">
    <location>
        <begin position="84"/>
        <end position="109"/>
    </location>
</feature>
<evidence type="ECO:0000259" key="7">
    <source>
        <dbReference type="Pfam" id="PF08281"/>
    </source>
</evidence>
<gene>
    <name evidence="8" type="ORF">GPICK_04350</name>
</gene>
<dbReference type="OrthoDB" id="8684701at2"/>
<dbReference type="Gene3D" id="1.10.1740.10">
    <property type="match status" value="1"/>
</dbReference>
<dbReference type="RefSeq" id="WP_039740793.1">
    <property type="nucleotide sequence ID" value="NZ_CP009788.1"/>
</dbReference>
<dbReference type="InterPro" id="IPR013325">
    <property type="entry name" value="RNA_pol_sigma_r2"/>
</dbReference>
<dbReference type="Proteomes" id="UP000057609">
    <property type="component" value="Chromosome"/>
</dbReference>
<dbReference type="Pfam" id="PF08281">
    <property type="entry name" value="Sigma70_r4_2"/>
    <property type="match status" value="1"/>
</dbReference>
<dbReference type="InterPro" id="IPR039425">
    <property type="entry name" value="RNA_pol_sigma-70-like"/>
</dbReference>
<feature type="compositionally biased region" description="Basic and acidic residues" evidence="5">
    <location>
        <begin position="97"/>
        <end position="108"/>
    </location>
</feature>
<dbReference type="InterPro" id="IPR036388">
    <property type="entry name" value="WH-like_DNA-bd_sf"/>
</dbReference>
<dbReference type="GO" id="GO:0006352">
    <property type="term" value="P:DNA-templated transcription initiation"/>
    <property type="evidence" value="ECO:0007669"/>
    <property type="project" value="InterPro"/>
</dbReference>
<dbReference type="InterPro" id="IPR013249">
    <property type="entry name" value="RNA_pol_sigma70_r4_t2"/>
</dbReference>
<dbReference type="InterPro" id="IPR013324">
    <property type="entry name" value="RNA_pol_sigma_r3/r4-like"/>
</dbReference>
<evidence type="ECO:0000313" key="9">
    <source>
        <dbReference type="Proteomes" id="UP000057609"/>
    </source>
</evidence>
<keyword evidence="4" id="KW-0804">Transcription</keyword>
<sequence>MENTEALNRFLAGIERRAFRMARFATADDDEALDLVQEAMLGFVRSYAHKGEEEWSPLFYRTLQSRIIDWHRRMTVRNRLRGWFGSGGDDPDDGPDPLERVADPHAPDPARQLANKELGGAIEQALRKLPLRQRQAFLLRSWEGLDVAQTAVAMGCTDGSVKTHYSRAVHTLRHLLKEYR</sequence>
<dbReference type="Pfam" id="PF04542">
    <property type="entry name" value="Sigma70_r2"/>
    <property type="match status" value="1"/>
</dbReference>
<evidence type="ECO:0000256" key="4">
    <source>
        <dbReference type="ARBA" id="ARBA00023163"/>
    </source>
</evidence>
<proteinExistence type="inferred from homology"/>
<dbReference type="NCBIfam" id="NF006550">
    <property type="entry name" value="PRK09047.1"/>
    <property type="match status" value="1"/>
</dbReference>
<dbReference type="GO" id="GO:0003677">
    <property type="term" value="F:DNA binding"/>
    <property type="evidence" value="ECO:0007669"/>
    <property type="project" value="InterPro"/>
</dbReference>
<feature type="domain" description="RNA polymerase sigma factor 70 region 4 type 2" evidence="7">
    <location>
        <begin position="121"/>
        <end position="169"/>
    </location>
</feature>
<feature type="domain" description="RNA polymerase sigma-70 region 2" evidence="6">
    <location>
        <begin position="16"/>
        <end position="73"/>
    </location>
</feature>
<dbReference type="CDD" id="cd06171">
    <property type="entry name" value="Sigma70_r4"/>
    <property type="match status" value="1"/>
</dbReference>
<dbReference type="HOGENOM" id="CLU_047691_15_2_7"/>
<comment type="similarity">
    <text evidence="1">Belongs to the sigma-70 factor family. ECF subfamily.</text>
</comment>
<dbReference type="SUPFAM" id="SSF88659">
    <property type="entry name" value="Sigma3 and sigma4 domains of RNA polymerase sigma factors"/>
    <property type="match status" value="1"/>
</dbReference>
<protein>
    <submittedName>
        <fullName evidence="8">RNA polymerase sigma70 factor</fullName>
    </submittedName>
</protein>
<organism evidence="8 9">
    <name type="scientific">Geobacter pickeringii</name>
    <dbReference type="NCBI Taxonomy" id="345632"/>
    <lineage>
        <taxon>Bacteria</taxon>
        <taxon>Pseudomonadati</taxon>
        <taxon>Thermodesulfobacteriota</taxon>
        <taxon>Desulfuromonadia</taxon>
        <taxon>Geobacterales</taxon>
        <taxon>Geobacteraceae</taxon>
        <taxon>Geobacter</taxon>
    </lineage>
</organism>
<dbReference type="SUPFAM" id="SSF88946">
    <property type="entry name" value="Sigma2 domain of RNA polymerase sigma factors"/>
    <property type="match status" value="1"/>
</dbReference>
<dbReference type="Gene3D" id="1.10.10.10">
    <property type="entry name" value="Winged helix-like DNA-binding domain superfamily/Winged helix DNA-binding domain"/>
    <property type="match status" value="1"/>
</dbReference>
<dbReference type="InterPro" id="IPR014284">
    <property type="entry name" value="RNA_pol_sigma-70_dom"/>
</dbReference>
<evidence type="ECO:0000259" key="6">
    <source>
        <dbReference type="Pfam" id="PF04542"/>
    </source>
</evidence>
<dbReference type="PANTHER" id="PTHR43133:SF64">
    <property type="entry name" value="ECF SIGMA FACTOR"/>
    <property type="match status" value="1"/>
</dbReference>
<keyword evidence="3" id="KW-0731">Sigma factor</keyword>
<evidence type="ECO:0000256" key="3">
    <source>
        <dbReference type="ARBA" id="ARBA00023082"/>
    </source>
</evidence>
<dbReference type="NCBIfam" id="TIGR02937">
    <property type="entry name" value="sigma70-ECF"/>
    <property type="match status" value="1"/>
</dbReference>
<evidence type="ECO:0000256" key="2">
    <source>
        <dbReference type="ARBA" id="ARBA00023015"/>
    </source>
</evidence>
<accession>A0A0B5BF50</accession>
<evidence type="ECO:0000256" key="1">
    <source>
        <dbReference type="ARBA" id="ARBA00010641"/>
    </source>
</evidence>
<keyword evidence="9" id="KW-1185">Reference proteome</keyword>
<name>A0A0B5BF50_9BACT</name>
<evidence type="ECO:0000256" key="5">
    <source>
        <dbReference type="SAM" id="MobiDB-lite"/>
    </source>
</evidence>
<dbReference type="PANTHER" id="PTHR43133">
    <property type="entry name" value="RNA POLYMERASE ECF-TYPE SIGMA FACTO"/>
    <property type="match status" value="1"/>
</dbReference>
<evidence type="ECO:0000313" key="8">
    <source>
        <dbReference type="EMBL" id="AJE02701.1"/>
    </source>
</evidence>
<dbReference type="InterPro" id="IPR007627">
    <property type="entry name" value="RNA_pol_sigma70_r2"/>
</dbReference>